<dbReference type="InterPro" id="IPR036188">
    <property type="entry name" value="FAD/NAD-bd_sf"/>
</dbReference>
<reference evidence="5 6" key="1">
    <citation type="journal article" date="2011" name="Curr. Microbiol.">
        <title>Luteibacter jiangsuensis sp. nov.: a methamidophos-degrading bacterium isolated from a methamidophos-manufacturing factory.</title>
        <authorList>
            <person name="Wang L."/>
            <person name="Wang G.L."/>
            <person name="Li S.P."/>
            <person name="Jiang J.D."/>
        </authorList>
    </citation>
    <scope>NUCLEOTIDE SEQUENCE [LARGE SCALE GENOMIC DNA]</scope>
    <source>
        <strain evidence="5 6">CGMCC 1.10133</strain>
    </source>
</reference>
<dbReference type="Pfam" id="PF21274">
    <property type="entry name" value="Rng_hyd_C"/>
    <property type="match status" value="1"/>
</dbReference>
<evidence type="ECO:0000313" key="6">
    <source>
        <dbReference type="Proteomes" id="UP001429601"/>
    </source>
</evidence>
<dbReference type="Pfam" id="PF01494">
    <property type="entry name" value="FAD_binding_3"/>
    <property type="match status" value="1"/>
</dbReference>
<dbReference type="GO" id="GO:0004497">
    <property type="term" value="F:monooxygenase activity"/>
    <property type="evidence" value="ECO:0007669"/>
    <property type="project" value="UniProtKB-KW"/>
</dbReference>
<keyword evidence="5" id="KW-0560">Oxidoreductase</keyword>
<dbReference type="SUPFAM" id="SSF51905">
    <property type="entry name" value="FAD/NAD(P)-binding domain"/>
    <property type="match status" value="1"/>
</dbReference>
<dbReference type="Gene3D" id="3.50.50.60">
    <property type="entry name" value="FAD/NAD(P)-binding domain"/>
    <property type="match status" value="1"/>
</dbReference>
<dbReference type="PANTHER" id="PTHR43004:SF19">
    <property type="entry name" value="BINDING MONOOXYGENASE, PUTATIVE (JCVI)-RELATED"/>
    <property type="match status" value="1"/>
</dbReference>
<sequence>MQDRSRERVDVLIVGAGPVGLLMANECARRGLDFRIVEKRSRQSEHSKALAIFPRTMEILDMAGLVKPFLKAANRVTSIVVEERARTLAHVSFSPRESPYPFIAMVPQDVTERLLVDNLEARGGTVEYRTCFISASQQQGHVVVKLERDGVHEETSAAFVVGCDGARSTVRHGLDLGFDGGEYRDIFLLADIDIHGDLPVDRLHLCPHASGPLAIFPINAQRRRVVAMVDLMEGEAPSLELVQRLLDQRAPPGIQAVALHWSSYFRIHHRHVPSLRKGRIFVAGDAAHIHSPFGGQGMNTGLQDVWNLAWKLDLVLGGQGAECLLDSYDDERLPVIKRVIESTDRLTRTMGIRSRLAQALRGVVIRSVSRLTSFQHALVDRLSGLSIAYAGSPMVAGAGERYFDASLQGGTGIGRRFVLVLGNDSAPAVVQDAERLVASMRSVLELRVLPRPGMVLVRPDGYVAWSGHPRDAKAAWKAILTLLARQTNQAALQQAPRSDHAQHL</sequence>
<dbReference type="Gene3D" id="3.40.30.120">
    <property type="match status" value="1"/>
</dbReference>
<dbReference type="PRINTS" id="PR00420">
    <property type="entry name" value="RNGMNOXGNASE"/>
</dbReference>
<accession>A0ABX0Q1W6</accession>
<dbReference type="Proteomes" id="UP001429601">
    <property type="component" value="Unassembled WGS sequence"/>
</dbReference>
<dbReference type="EMBL" id="JAAQQR010000002">
    <property type="protein sequence ID" value="NID04511.1"/>
    <property type="molecule type" value="Genomic_DNA"/>
</dbReference>
<evidence type="ECO:0000313" key="5">
    <source>
        <dbReference type="EMBL" id="NID04511.1"/>
    </source>
</evidence>
<evidence type="ECO:0000256" key="1">
    <source>
        <dbReference type="ARBA" id="ARBA00001974"/>
    </source>
</evidence>
<feature type="domain" description="FAD-binding" evidence="4">
    <location>
        <begin position="8"/>
        <end position="342"/>
    </location>
</feature>
<comment type="cofactor">
    <cofactor evidence="1">
        <name>FAD</name>
        <dbReference type="ChEBI" id="CHEBI:57692"/>
    </cofactor>
</comment>
<evidence type="ECO:0000256" key="2">
    <source>
        <dbReference type="ARBA" id="ARBA00022630"/>
    </source>
</evidence>
<dbReference type="InterPro" id="IPR002938">
    <property type="entry name" value="FAD-bd"/>
</dbReference>
<organism evidence="5 6">
    <name type="scientific">Luteibacter jiangsuensis</name>
    <dbReference type="NCBI Taxonomy" id="637577"/>
    <lineage>
        <taxon>Bacteria</taxon>
        <taxon>Pseudomonadati</taxon>
        <taxon>Pseudomonadota</taxon>
        <taxon>Gammaproteobacteria</taxon>
        <taxon>Lysobacterales</taxon>
        <taxon>Rhodanobacteraceae</taxon>
        <taxon>Luteibacter</taxon>
    </lineage>
</organism>
<comment type="caution">
    <text evidence="5">The sequence shown here is derived from an EMBL/GenBank/DDBJ whole genome shotgun (WGS) entry which is preliminary data.</text>
</comment>
<evidence type="ECO:0000259" key="4">
    <source>
        <dbReference type="Pfam" id="PF01494"/>
    </source>
</evidence>
<keyword evidence="3" id="KW-0274">FAD</keyword>
<keyword evidence="2" id="KW-0285">Flavoprotein</keyword>
<dbReference type="PANTHER" id="PTHR43004">
    <property type="entry name" value="TRK SYSTEM POTASSIUM UPTAKE PROTEIN"/>
    <property type="match status" value="1"/>
</dbReference>
<keyword evidence="6" id="KW-1185">Reference proteome</keyword>
<gene>
    <name evidence="5" type="ORF">HBF26_06420</name>
</gene>
<proteinExistence type="predicted"/>
<evidence type="ECO:0000256" key="3">
    <source>
        <dbReference type="ARBA" id="ARBA00022827"/>
    </source>
</evidence>
<name>A0ABX0Q1W6_9GAMM</name>
<protein>
    <submittedName>
        <fullName evidence="5">FAD-binding monooxygenase</fullName>
    </submittedName>
</protein>
<dbReference type="Gene3D" id="3.30.70.2450">
    <property type="match status" value="1"/>
</dbReference>
<dbReference type="InterPro" id="IPR050641">
    <property type="entry name" value="RIFMO-like"/>
</dbReference>
<keyword evidence="5" id="KW-0503">Monooxygenase</keyword>
<dbReference type="RefSeq" id="WP_167124198.1">
    <property type="nucleotide sequence ID" value="NZ_JAAQQR010000002.1"/>
</dbReference>